<sequence>MLDVDGFETPHGYTLIDKHENWARVCDQLTQAPAVRELVVQRPARPS</sequence>
<name>A0A2S6GLV0_9PSEU</name>
<organism evidence="1 2">
    <name type="scientific">Actinokineospora auranticolor</name>
    <dbReference type="NCBI Taxonomy" id="155976"/>
    <lineage>
        <taxon>Bacteria</taxon>
        <taxon>Bacillati</taxon>
        <taxon>Actinomycetota</taxon>
        <taxon>Actinomycetes</taxon>
        <taxon>Pseudonocardiales</taxon>
        <taxon>Pseudonocardiaceae</taxon>
        <taxon>Actinokineospora</taxon>
    </lineage>
</organism>
<evidence type="ECO:0000313" key="2">
    <source>
        <dbReference type="Proteomes" id="UP000239203"/>
    </source>
</evidence>
<keyword evidence="2" id="KW-1185">Reference proteome</keyword>
<reference evidence="1 2" key="1">
    <citation type="submission" date="2018-02" db="EMBL/GenBank/DDBJ databases">
        <title>Genomic Encyclopedia of Archaeal and Bacterial Type Strains, Phase II (KMG-II): from individual species to whole genera.</title>
        <authorList>
            <person name="Goeker M."/>
        </authorList>
    </citation>
    <scope>NUCLEOTIDE SEQUENCE [LARGE SCALE GENOMIC DNA]</scope>
    <source>
        <strain evidence="1 2">YU 961-1</strain>
    </source>
</reference>
<dbReference type="Proteomes" id="UP000239203">
    <property type="component" value="Unassembled WGS sequence"/>
</dbReference>
<proteinExistence type="predicted"/>
<dbReference type="EMBL" id="PTIX01000011">
    <property type="protein sequence ID" value="PPK66195.1"/>
    <property type="molecule type" value="Genomic_DNA"/>
</dbReference>
<dbReference type="AlphaFoldDB" id="A0A2S6GLV0"/>
<accession>A0A2S6GLV0</accession>
<protein>
    <submittedName>
        <fullName evidence="1">Uncharacterized protein</fullName>
    </submittedName>
</protein>
<dbReference type="RefSeq" id="WP_245931432.1">
    <property type="nucleotide sequence ID" value="NZ_CP154825.1"/>
</dbReference>
<evidence type="ECO:0000313" key="1">
    <source>
        <dbReference type="EMBL" id="PPK66195.1"/>
    </source>
</evidence>
<comment type="caution">
    <text evidence="1">The sequence shown here is derived from an EMBL/GenBank/DDBJ whole genome shotgun (WGS) entry which is preliminary data.</text>
</comment>
<gene>
    <name evidence="1" type="ORF">CLV40_111159</name>
</gene>